<accession>A0ABR1YZU6</accession>
<dbReference type="Proteomes" id="UP001492380">
    <property type="component" value="Unassembled WGS sequence"/>
</dbReference>
<organism evidence="1 2">
    <name type="scientific">Phyllosticta capitalensis</name>
    <dbReference type="NCBI Taxonomy" id="121624"/>
    <lineage>
        <taxon>Eukaryota</taxon>
        <taxon>Fungi</taxon>
        <taxon>Dikarya</taxon>
        <taxon>Ascomycota</taxon>
        <taxon>Pezizomycotina</taxon>
        <taxon>Dothideomycetes</taxon>
        <taxon>Dothideomycetes incertae sedis</taxon>
        <taxon>Botryosphaeriales</taxon>
        <taxon>Phyllostictaceae</taxon>
        <taxon>Phyllosticta</taxon>
    </lineage>
</organism>
<gene>
    <name evidence="1" type="ORF">HDK90DRAFT_150042</name>
</gene>
<protein>
    <recommendedName>
        <fullName evidence="3">Secreted protein</fullName>
    </recommendedName>
</protein>
<comment type="caution">
    <text evidence="1">The sequence shown here is derived from an EMBL/GenBank/DDBJ whole genome shotgun (WGS) entry which is preliminary data.</text>
</comment>
<dbReference type="EMBL" id="JBBWRZ010000002">
    <property type="protein sequence ID" value="KAK8244247.1"/>
    <property type="molecule type" value="Genomic_DNA"/>
</dbReference>
<name>A0ABR1YZU6_9PEZI</name>
<sequence>MAALTSAYWPRAFLYVYLSFTRLLRTRNRRAWTSWSCNRRQQTHCFFWKGSREARRDAIWSGSWAWGLCPIRFTQNTTRVRERASDMDACNTSFTFTDELKPTCHGTTAASSAVAMSLELCAGQVENGPPPSSFFQASQFSVLARLQNSGPSGGWTRAATRQEMMPCMSPWRYSWIHTRISPSSQLRTGGSICRR</sequence>
<evidence type="ECO:0008006" key="3">
    <source>
        <dbReference type="Google" id="ProtNLM"/>
    </source>
</evidence>
<evidence type="ECO:0000313" key="1">
    <source>
        <dbReference type="EMBL" id="KAK8244247.1"/>
    </source>
</evidence>
<reference evidence="1 2" key="1">
    <citation type="submission" date="2024-04" db="EMBL/GenBank/DDBJ databases">
        <title>Phyllosticta paracitricarpa is synonymous to the EU quarantine fungus P. citricarpa based on phylogenomic analyses.</title>
        <authorList>
            <consortium name="Lawrence Berkeley National Laboratory"/>
            <person name="Van Ingen-Buijs V.A."/>
            <person name="Van Westerhoven A.C."/>
            <person name="Haridas S."/>
            <person name="Skiadas P."/>
            <person name="Martin F."/>
            <person name="Groenewald J.Z."/>
            <person name="Crous P.W."/>
            <person name="Seidl M.F."/>
        </authorList>
    </citation>
    <scope>NUCLEOTIDE SEQUENCE [LARGE SCALE GENOMIC DNA]</scope>
    <source>
        <strain evidence="1 2">CBS 123374</strain>
    </source>
</reference>
<proteinExistence type="predicted"/>
<evidence type="ECO:0000313" key="2">
    <source>
        <dbReference type="Proteomes" id="UP001492380"/>
    </source>
</evidence>
<keyword evidence="2" id="KW-1185">Reference proteome</keyword>